<name>A0AAN6TRM8_9PEZI</name>
<gene>
    <name evidence="1" type="ORF">N657DRAFT_319870</name>
</gene>
<comment type="caution">
    <text evidence="1">The sequence shown here is derived from an EMBL/GenBank/DDBJ whole genome shotgun (WGS) entry which is preliminary data.</text>
</comment>
<protein>
    <submittedName>
        <fullName evidence="1">Uncharacterized protein</fullName>
    </submittedName>
</protein>
<keyword evidence="2" id="KW-1185">Reference proteome</keyword>
<dbReference type="GeneID" id="87823553"/>
<evidence type="ECO:0000313" key="2">
    <source>
        <dbReference type="Proteomes" id="UP001302602"/>
    </source>
</evidence>
<accession>A0AAN6TRM8</accession>
<reference evidence="1" key="2">
    <citation type="submission" date="2023-05" db="EMBL/GenBank/DDBJ databases">
        <authorList>
            <consortium name="Lawrence Berkeley National Laboratory"/>
            <person name="Steindorff A."/>
            <person name="Hensen N."/>
            <person name="Bonometti L."/>
            <person name="Westerberg I."/>
            <person name="Brannstrom I.O."/>
            <person name="Guillou S."/>
            <person name="Cros-Aarteil S."/>
            <person name="Calhoun S."/>
            <person name="Haridas S."/>
            <person name="Kuo A."/>
            <person name="Mondo S."/>
            <person name="Pangilinan J."/>
            <person name="Riley R."/>
            <person name="Labutti K."/>
            <person name="Andreopoulos B."/>
            <person name="Lipzen A."/>
            <person name="Chen C."/>
            <person name="Yanf M."/>
            <person name="Daum C."/>
            <person name="Ng V."/>
            <person name="Clum A."/>
            <person name="Ohm R."/>
            <person name="Martin F."/>
            <person name="Silar P."/>
            <person name="Natvig D."/>
            <person name="Lalanne C."/>
            <person name="Gautier V."/>
            <person name="Ament-Velasquez S.L."/>
            <person name="Kruys A."/>
            <person name="Hutchinson M.I."/>
            <person name="Powell A.J."/>
            <person name="Barry K."/>
            <person name="Miller A.N."/>
            <person name="Grigoriev I.V."/>
            <person name="Debuchy R."/>
            <person name="Gladieux P."/>
            <person name="Thoren M.H."/>
            <person name="Johannesson H."/>
        </authorList>
    </citation>
    <scope>NUCLEOTIDE SEQUENCE</scope>
    <source>
        <strain evidence="1">CBS 731.68</strain>
    </source>
</reference>
<reference evidence="1" key="1">
    <citation type="journal article" date="2023" name="Mol. Phylogenet. Evol.">
        <title>Genome-scale phylogeny and comparative genomics of the fungal order Sordariales.</title>
        <authorList>
            <person name="Hensen N."/>
            <person name="Bonometti L."/>
            <person name="Westerberg I."/>
            <person name="Brannstrom I.O."/>
            <person name="Guillou S."/>
            <person name="Cros-Aarteil S."/>
            <person name="Calhoun S."/>
            <person name="Haridas S."/>
            <person name="Kuo A."/>
            <person name="Mondo S."/>
            <person name="Pangilinan J."/>
            <person name="Riley R."/>
            <person name="LaButti K."/>
            <person name="Andreopoulos B."/>
            <person name="Lipzen A."/>
            <person name="Chen C."/>
            <person name="Yan M."/>
            <person name="Daum C."/>
            <person name="Ng V."/>
            <person name="Clum A."/>
            <person name="Steindorff A."/>
            <person name="Ohm R.A."/>
            <person name="Martin F."/>
            <person name="Silar P."/>
            <person name="Natvig D.O."/>
            <person name="Lalanne C."/>
            <person name="Gautier V."/>
            <person name="Ament-Velasquez S.L."/>
            <person name="Kruys A."/>
            <person name="Hutchinson M.I."/>
            <person name="Powell A.J."/>
            <person name="Barry K."/>
            <person name="Miller A.N."/>
            <person name="Grigoriev I.V."/>
            <person name="Debuchy R."/>
            <person name="Gladieux P."/>
            <person name="Hiltunen Thoren M."/>
            <person name="Johannesson H."/>
        </authorList>
    </citation>
    <scope>NUCLEOTIDE SEQUENCE</scope>
    <source>
        <strain evidence="1">CBS 731.68</strain>
    </source>
</reference>
<evidence type="ECO:0000313" key="1">
    <source>
        <dbReference type="EMBL" id="KAK4119036.1"/>
    </source>
</evidence>
<dbReference type="RefSeq" id="XP_062642809.1">
    <property type="nucleotide sequence ID" value="XM_062786784.1"/>
</dbReference>
<dbReference type="Proteomes" id="UP001302602">
    <property type="component" value="Unassembled WGS sequence"/>
</dbReference>
<dbReference type="EMBL" id="MU853254">
    <property type="protein sequence ID" value="KAK4119036.1"/>
    <property type="molecule type" value="Genomic_DNA"/>
</dbReference>
<organism evidence="1 2">
    <name type="scientific">Parathielavia appendiculata</name>
    <dbReference type="NCBI Taxonomy" id="2587402"/>
    <lineage>
        <taxon>Eukaryota</taxon>
        <taxon>Fungi</taxon>
        <taxon>Dikarya</taxon>
        <taxon>Ascomycota</taxon>
        <taxon>Pezizomycotina</taxon>
        <taxon>Sordariomycetes</taxon>
        <taxon>Sordariomycetidae</taxon>
        <taxon>Sordariales</taxon>
        <taxon>Chaetomiaceae</taxon>
        <taxon>Parathielavia</taxon>
    </lineage>
</organism>
<dbReference type="AlphaFoldDB" id="A0AAN6TRM8"/>
<proteinExistence type="predicted"/>
<sequence>MQNRVIFAAGLILSADVRESGPRCYLFCWTKCASLYLVQQQDPEREKECTSDIYIVQGLRGGATESWQQPESGVIWFQHLLPNHIRHQTNADSARIWTFGYDAGLTFQAATVYKLSLILLNRVKAVRQGQEVKSTHASTNVCIL</sequence>